<proteinExistence type="predicted"/>
<dbReference type="GO" id="GO:0030313">
    <property type="term" value="C:cell envelope"/>
    <property type="evidence" value="ECO:0007669"/>
    <property type="project" value="TreeGrafter"/>
</dbReference>
<dbReference type="PANTHER" id="PTHR30097">
    <property type="entry name" value="CATION EFFLUX SYSTEM PROTEIN CUSB"/>
    <property type="match status" value="1"/>
</dbReference>
<evidence type="ECO:0000256" key="1">
    <source>
        <dbReference type="ARBA" id="ARBA00022448"/>
    </source>
</evidence>
<dbReference type="InterPro" id="IPR051909">
    <property type="entry name" value="MFP_Cation_Efflux"/>
</dbReference>
<dbReference type="Gene3D" id="2.40.420.20">
    <property type="match status" value="1"/>
</dbReference>
<dbReference type="Proteomes" id="UP000824002">
    <property type="component" value="Unassembled WGS sequence"/>
</dbReference>
<dbReference type="InterPro" id="IPR058627">
    <property type="entry name" value="MdtA-like_C"/>
</dbReference>
<reference evidence="3" key="1">
    <citation type="submission" date="2020-10" db="EMBL/GenBank/DDBJ databases">
        <authorList>
            <person name="Gilroy R."/>
        </authorList>
    </citation>
    <scope>NUCLEOTIDE SEQUENCE</scope>
    <source>
        <strain evidence="3">CHK199-13235</strain>
    </source>
</reference>
<evidence type="ECO:0000313" key="4">
    <source>
        <dbReference type="Proteomes" id="UP000824002"/>
    </source>
</evidence>
<dbReference type="GO" id="GO:0015679">
    <property type="term" value="P:plasma membrane copper ion transport"/>
    <property type="evidence" value="ECO:0007669"/>
    <property type="project" value="TreeGrafter"/>
</dbReference>
<comment type="caution">
    <text evidence="3">The sequence shown here is derived from an EMBL/GenBank/DDBJ whole genome shotgun (WGS) entry which is preliminary data.</text>
</comment>
<protein>
    <submittedName>
        <fullName evidence="3">Efflux RND transporter periplasmic adaptor subunit</fullName>
    </submittedName>
</protein>
<organism evidence="3 4">
    <name type="scientific">Candidatus Merdivicinus excrementipullorum</name>
    <dbReference type="NCBI Taxonomy" id="2840867"/>
    <lineage>
        <taxon>Bacteria</taxon>
        <taxon>Bacillati</taxon>
        <taxon>Bacillota</taxon>
        <taxon>Clostridia</taxon>
        <taxon>Eubacteriales</taxon>
        <taxon>Oscillospiraceae</taxon>
        <taxon>Oscillospiraceae incertae sedis</taxon>
        <taxon>Candidatus Merdivicinus</taxon>
    </lineage>
</organism>
<keyword evidence="1" id="KW-0813">Transport</keyword>
<reference evidence="3" key="2">
    <citation type="journal article" date="2021" name="PeerJ">
        <title>Extensive microbial diversity within the chicken gut microbiome revealed by metagenomics and culture.</title>
        <authorList>
            <person name="Gilroy R."/>
            <person name="Ravi A."/>
            <person name="Getino M."/>
            <person name="Pursley I."/>
            <person name="Horton D.L."/>
            <person name="Alikhan N.F."/>
            <person name="Baker D."/>
            <person name="Gharbi K."/>
            <person name="Hall N."/>
            <person name="Watson M."/>
            <person name="Adriaenssens E.M."/>
            <person name="Foster-Nyarko E."/>
            <person name="Jarju S."/>
            <person name="Secka A."/>
            <person name="Antonio M."/>
            <person name="Oren A."/>
            <person name="Chaudhuri R.R."/>
            <person name="La Ragione R."/>
            <person name="Hildebrand F."/>
            <person name="Pallen M.J."/>
        </authorList>
    </citation>
    <scope>NUCLEOTIDE SEQUENCE</scope>
    <source>
        <strain evidence="3">CHK199-13235</strain>
    </source>
</reference>
<dbReference type="GO" id="GO:0060003">
    <property type="term" value="P:copper ion export"/>
    <property type="evidence" value="ECO:0007669"/>
    <property type="project" value="TreeGrafter"/>
</dbReference>
<dbReference type="Gene3D" id="2.40.50.100">
    <property type="match status" value="1"/>
</dbReference>
<dbReference type="Gene3D" id="2.40.30.170">
    <property type="match status" value="1"/>
</dbReference>
<dbReference type="Pfam" id="PF25967">
    <property type="entry name" value="RND-MFP_C"/>
    <property type="match status" value="1"/>
</dbReference>
<evidence type="ECO:0000259" key="2">
    <source>
        <dbReference type="Pfam" id="PF25967"/>
    </source>
</evidence>
<dbReference type="PANTHER" id="PTHR30097:SF4">
    <property type="entry name" value="SLR6042 PROTEIN"/>
    <property type="match status" value="1"/>
</dbReference>
<name>A0A9D1FLI9_9FIRM</name>
<gene>
    <name evidence="3" type="ORF">IAB51_04305</name>
</gene>
<feature type="domain" description="Multidrug resistance protein MdtA-like C-terminal permuted SH3" evidence="2">
    <location>
        <begin position="258"/>
        <end position="312"/>
    </location>
</feature>
<dbReference type="AlphaFoldDB" id="A0A9D1FLI9"/>
<evidence type="ECO:0000313" key="3">
    <source>
        <dbReference type="EMBL" id="HIS76016.1"/>
    </source>
</evidence>
<accession>A0A9D1FLI9</accession>
<dbReference type="EMBL" id="DVJP01000030">
    <property type="protein sequence ID" value="HIS76016.1"/>
    <property type="molecule type" value="Genomic_DNA"/>
</dbReference>
<sequence length="328" mass="35174">MKKAVIFSAAVLAAFIGAWLISGGKPPEVQLVSMKELAYTETVSVSGVVESPNQSELNLDYPVVPEKVLVKEGDSVSYGDPIALVDKEATIRAAAGFAAQFTEELPDGVSDKVKAAFSAISGELAQNMDALPETISAPMTGVVTSLSLTAGELFLPTGPAAAVSTVDTLQLRLYVPESQVNLLKTGETFTFTVPAVQDGLFEAHITRFSPSAYQKLDGMSYETVVDAVAKVEDTFNALRPGYTVQAELPAGEEETLWLLPYEAVAQDENGQEYVYVCREGEISRRDVETGRELSTSIQIVSGLGRYEKVVLDAETLEKDAGGDEPWSF</sequence>
<dbReference type="SUPFAM" id="SSF111369">
    <property type="entry name" value="HlyD-like secretion proteins"/>
    <property type="match status" value="1"/>
</dbReference>